<evidence type="ECO:0000256" key="9">
    <source>
        <dbReference type="ARBA" id="ARBA00023079"/>
    </source>
</evidence>
<dbReference type="RefSeq" id="WP_171295473.1">
    <property type="nucleotide sequence ID" value="NZ_CP077615.1"/>
</dbReference>
<dbReference type="GO" id="GO:0046872">
    <property type="term" value="F:metal ion binding"/>
    <property type="evidence" value="ECO:0007669"/>
    <property type="project" value="UniProtKB-KW"/>
</dbReference>
<organism evidence="12 13">
    <name type="scientific">Clostridium estertheticum</name>
    <dbReference type="NCBI Taxonomy" id="238834"/>
    <lineage>
        <taxon>Bacteria</taxon>
        <taxon>Bacillati</taxon>
        <taxon>Bacillota</taxon>
        <taxon>Clostridia</taxon>
        <taxon>Eubacteriales</taxon>
        <taxon>Clostridiaceae</taxon>
        <taxon>Clostridium</taxon>
    </lineage>
</organism>
<dbReference type="EC" id="3.5.1.9" evidence="4"/>
<dbReference type="EMBL" id="JABEYB010000001">
    <property type="protein sequence ID" value="NNU74614.1"/>
    <property type="molecule type" value="Genomic_DNA"/>
</dbReference>
<evidence type="ECO:0000256" key="11">
    <source>
        <dbReference type="ARBA" id="ARBA00060547"/>
    </source>
</evidence>
<dbReference type="SUPFAM" id="SSF102198">
    <property type="entry name" value="Putative cyclase"/>
    <property type="match status" value="1"/>
</dbReference>
<evidence type="ECO:0000256" key="3">
    <source>
        <dbReference type="ARBA" id="ARBA00011738"/>
    </source>
</evidence>
<protein>
    <recommendedName>
        <fullName evidence="5">Kynurenine formamidase</fullName>
        <ecNumber evidence="4">3.5.1.9</ecNumber>
    </recommendedName>
</protein>
<dbReference type="GO" id="GO:0019441">
    <property type="term" value="P:L-tryptophan catabolic process to kynurenine"/>
    <property type="evidence" value="ECO:0007669"/>
    <property type="project" value="InterPro"/>
</dbReference>
<comment type="function">
    <text evidence="2">Catalyzes the hydrolysis of N-formyl-L-kynurenine to L-kynurenine, the second step in the kynurenine pathway of tryptophan degradation.</text>
</comment>
<evidence type="ECO:0000256" key="5">
    <source>
        <dbReference type="ARBA" id="ARBA00014889"/>
    </source>
</evidence>
<reference evidence="12 13" key="1">
    <citation type="submission" date="2020-05" db="EMBL/GenBank/DDBJ databases">
        <title>Complete genome of Clostridium estertheticum subspecies estertheticum, isolated from Vacuum packed lamb meat from New Zealand imported to Switzerland.</title>
        <authorList>
            <person name="Wambui J."/>
            <person name="Stevens M.J.A."/>
            <person name="Stephan R."/>
        </authorList>
    </citation>
    <scope>NUCLEOTIDE SEQUENCE [LARGE SCALE GENOMIC DNA]</scope>
    <source>
        <strain evidence="12 13">CEST001</strain>
    </source>
</reference>
<evidence type="ECO:0000256" key="8">
    <source>
        <dbReference type="ARBA" id="ARBA00022833"/>
    </source>
</evidence>
<dbReference type="Proteomes" id="UP000531659">
    <property type="component" value="Unassembled WGS sequence"/>
</dbReference>
<proteinExistence type="predicted"/>
<comment type="subunit">
    <text evidence="3">Homodimer.</text>
</comment>
<evidence type="ECO:0000256" key="4">
    <source>
        <dbReference type="ARBA" id="ARBA00012930"/>
    </source>
</evidence>
<dbReference type="InterPro" id="IPR037175">
    <property type="entry name" value="KFase_sf"/>
</dbReference>
<dbReference type="PANTHER" id="PTHR31118:SF12">
    <property type="entry name" value="CYCLASE-LIKE PROTEIN 2"/>
    <property type="match status" value="1"/>
</dbReference>
<dbReference type="InterPro" id="IPR007325">
    <property type="entry name" value="KFase/CYL"/>
</dbReference>
<dbReference type="AlphaFoldDB" id="A0A7Y3SVG4"/>
<keyword evidence="9" id="KW-0823">Tryptophan catabolism</keyword>
<comment type="cofactor">
    <cofactor evidence="1">
        <name>Zn(2+)</name>
        <dbReference type="ChEBI" id="CHEBI:29105"/>
    </cofactor>
</comment>
<accession>A0A7Y3SVG4</accession>
<comment type="pathway">
    <text evidence="11">Amino-acid degradation; L-tryptophan degradation via kynurenine pathway; L-kynurenine from L-tryptophan: step 2/2.</text>
</comment>
<dbReference type="GO" id="GO:0004061">
    <property type="term" value="F:arylformamidase activity"/>
    <property type="evidence" value="ECO:0007669"/>
    <property type="project" value="UniProtKB-EC"/>
</dbReference>
<gene>
    <name evidence="12" type="ORF">HLQ16_01475</name>
</gene>
<evidence type="ECO:0000313" key="13">
    <source>
        <dbReference type="Proteomes" id="UP000531659"/>
    </source>
</evidence>
<sequence length="210" mass="23788">MIIYDISMIIEKDMGVYKNKEEKRPIIKFESKIPKDKINESSLYMNVHTGTHIDAAFHVDNDGDTIDTIDLTKLIRKCRVIDLTKVIGSITKEDLIDKNIKPLEFLLLKTKNSFKDGYETDFVYLSISGAEYLAEKEIVGVAIDSFGIERAQPGHETHKTLFNKGIIIIEGVRLKEVSEDEYFMCALPLKIKGIDGAPARIVLIKDLIIL</sequence>
<dbReference type="FunFam" id="3.50.30.50:FF:000001">
    <property type="entry name" value="Kynurenine formamidase"/>
    <property type="match status" value="1"/>
</dbReference>
<comment type="catalytic activity">
    <reaction evidence="10">
        <text>N-formyl-L-kynurenine + H2O = L-kynurenine + formate + H(+)</text>
        <dbReference type="Rhea" id="RHEA:13009"/>
        <dbReference type="ChEBI" id="CHEBI:15377"/>
        <dbReference type="ChEBI" id="CHEBI:15378"/>
        <dbReference type="ChEBI" id="CHEBI:15740"/>
        <dbReference type="ChEBI" id="CHEBI:57959"/>
        <dbReference type="ChEBI" id="CHEBI:58629"/>
        <dbReference type="EC" id="3.5.1.9"/>
    </reaction>
</comment>
<evidence type="ECO:0000256" key="2">
    <source>
        <dbReference type="ARBA" id="ARBA00002204"/>
    </source>
</evidence>
<dbReference type="Pfam" id="PF04199">
    <property type="entry name" value="Cyclase"/>
    <property type="match status" value="1"/>
</dbReference>
<evidence type="ECO:0000256" key="1">
    <source>
        <dbReference type="ARBA" id="ARBA00001947"/>
    </source>
</evidence>
<evidence type="ECO:0000256" key="7">
    <source>
        <dbReference type="ARBA" id="ARBA00022801"/>
    </source>
</evidence>
<evidence type="ECO:0000256" key="10">
    <source>
        <dbReference type="ARBA" id="ARBA00048496"/>
    </source>
</evidence>
<evidence type="ECO:0000256" key="6">
    <source>
        <dbReference type="ARBA" id="ARBA00022723"/>
    </source>
</evidence>
<dbReference type="Gene3D" id="3.50.30.50">
    <property type="entry name" value="Putative cyclase"/>
    <property type="match status" value="1"/>
</dbReference>
<comment type="caution">
    <text evidence="12">The sequence shown here is derived from an EMBL/GenBank/DDBJ whole genome shotgun (WGS) entry which is preliminary data.</text>
</comment>
<keyword evidence="7" id="KW-0378">Hydrolase</keyword>
<name>A0A7Y3SVG4_9CLOT</name>
<dbReference type="GeneID" id="83592012"/>
<evidence type="ECO:0000313" key="12">
    <source>
        <dbReference type="EMBL" id="NNU74614.1"/>
    </source>
</evidence>
<dbReference type="PANTHER" id="PTHR31118">
    <property type="entry name" value="CYCLASE-LIKE PROTEIN 2"/>
    <property type="match status" value="1"/>
</dbReference>
<keyword evidence="8" id="KW-0862">Zinc</keyword>
<keyword evidence="6" id="KW-0479">Metal-binding</keyword>